<sequence length="440" mass="48382">MANTPRFDFRELSSAGRDDSISTSVDPPSTTGISTQQSRESRHESAAAQKNPGRHEGKAASGGSGMSGRRNEDDNAMTLWDRPASELLLASSDHSDNEFDAEEFALPIALARAGLQSSRTYGISTGLRAQWTGIMQHPGSGSPNKVRRVEKLTRARSHRLCHKCNTEFGLQELCKTCGHTRCKECKKRPSSSRPIEVVTDSTRVVSQQYFDVPSDETIKNSVRAVQSSPDLAQSARPTLSLAELQPTITSKSISHAESSRNTQSWLQNLSPPPELNPLPRYSSVRMTTTLSKISNPESTFLLNHDDDHIVAPQTLKHYRNFSSASNDLQPMSPTGSVTPSSFSLASARAGDSNASHVENPRVFRRARHQVRFICEQCRTVFPTRHEMHCQQCGHARCNECVRDPPLRPSMSDVPIIELPSIEIITQGESPPTQDTAAAIT</sequence>
<dbReference type="OrthoDB" id="5370011at2759"/>
<dbReference type="GeneID" id="54365577"/>
<name>A0A6J3M476_9PEZI</name>
<gene>
    <name evidence="3" type="ORF">K489DRAFT_411147</name>
</gene>
<evidence type="ECO:0000313" key="3">
    <source>
        <dbReference type="RefSeq" id="XP_033458753.1"/>
    </source>
</evidence>
<accession>A0A6J3M476</accession>
<evidence type="ECO:0000313" key="2">
    <source>
        <dbReference type="Proteomes" id="UP000504637"/>
    </source>
</evidence>
<proteinExistence type="predicted"/>
<reference evidence="3" key="2">
    <citation type="submission" date="2020-04" db="EMBL/GenBank/DDBJ databases">
        <authorList>
            <consortium name="NCBI Genome Project"/>
        </authorList>
    </citation>
    <scope>NUCLEOTIDE SEQUENCE</scope>
    <source>
        <strain evidence="3">CBS 342.82</strain>
    </source>
</reference>
<keyword evidence="2" id="KW-1185">Reference proteome</keyword>
<feature type="compositionally biased region" description="Basic and acidic residues" evidence="1">
    <location>
        <begin position="7"/>
        <end position="20"/>
    </location>
</feature>
<feature type="region of interest" description="Disordered" evidence="1">
    <location>
        <begin position="252"/>
        <end position="280"/>
    </location>
</feature>
<dbReference type="Proteomes" id="UP000504637">
    <property type="component" value="Unplaced"/>
</dbReference>
<protein>
    <submittedName>
        <fullName evidence="3">Uncharacterized protein</fullName>
    </submittedName>
</protein>
<feature type="region of interest" description="Disordered" evidence="1">
    <location>
        <begin position="1"/>
        <end position="74"/>
    </location>
</feature>
<evidence type="ECO:0000256" key="1">
    <source>
        <dbReference type="SAM" id="MobiDB-lite"/>
    </source>
</evidence>
<dbReference type="RefSeq" id="XP_033458753.1">
    <property type="nucleotide sequence ID" value="XM_033607778.1"/>
</dbReference>
<feature type="compositionally biased region" description="Polar residues" evidence="1">
    <location>
        <begin position="252"/>
        <end position="265"/>
    </location>
</feature>
<feature type="compositionally biased region" description="Polar residues" evidence="1">
    <location>
        <begin position="21"/>
        <end position="38"/>
    </location>
</feature>
<reference evidence="3" key="3">
    <citation type="submission" date="2025-08" db="UniProtKB">
        <authorList>
            <consortium name="RefSeq"/>
        </authorList>
    </citation>
    <scope>IDENTIFICATION</scope>
    <source>
        <strain evidence="3">CBS 342.82</strain>
    </source>
</reference>
<dbReference type="AlphaFoldDB" id="A0A6J3M476"/>
<dbReference type="InterPro" id="IPR011011">
    <property type="entry name" value="Znf_FYVE_PHD"/>
</dbReference>
<dbReference type="SUPFAM" id="SSF57903">
    <property type="entry name" value="FYVE/PHD zinc finger"/>
    <property type="match status" value="1"/>
</dbReference>
<reference evidence="3" key="1">
    <citation type="submission" date="2020-01" db="EMBL/GenBank/DDBJ databases">
        <authorList>
            <consortium name="DOE Joint Genome Institute"/>
            <person name="Haridas S."/>
            <person name="Albert R."/>
            <person name="Binder M."/>
            <person name="Bloem J."/>
            <person name="Labutti K."/>
            <person name="Salamov A."/>
            <person name="Andreopoulos B."/>
            <person name="Baker S.E."/>
            <person name="Barry K."/>
            <person name="Bills G."/>
            <person name="Bluhm B.H."/>
            <person name="Cannon C."/>
            <person name="Castanera R."/>
            <person name="Culley D.E."/>
            <person name="Daum C."/>
            <person name="Ezra D."/>
            <person name="Gonzalez J.B."/>
            <person name="Henrissat B."/>
            <person name="Kuo A."/>
            <person name="Liang C."/>
            <person name="Lipzen A."/>
            <person name="Lutzoni F."/>
            <person name="Magnuson J."/>
            <person name="Mondo S."/>
            <person name="Nolan M."/>
            <person name="Ohm R."/>
            <person name="Pangilinan J."/>
            <person name="Park H.-J."/>
            <person name="Ramirez L."/>
            <person name="Alfaro M."/>
            <person name="Sun H."/>
            <person name="Tritt A."/>
            <person name="Yoshinaga Y."/>
            <person name="Zwiers L.-H."/>
            <person name="Turgeon B.G."/>
            <person name="Goodwin S.B."/>
            <person name="Spatafora J.W."/>
            <person name="Crous P.W."/>
            <person name="Grigoriev I.V."/>
        </authorList>
    </citation>
    <scope>NUCLEOTIDE SEQUENCE</scope>
    <source>
        <strain evidence="3">CBS 342.82</strain>
    </source>
</reference>
<organism evidence="3">
    <name type="scientific">Dissoconium aciculare CBS 342.82</name>
    <dbReference type="NCBI Taxonomy" id="1314786"/>
    <lineage>
        <taxon>Eukaryota</taxon>
        <taxon>Fungi</taxon>
        <taxon>Dikarya</taxon>
        <taxon>Ascomycota</taxon>
        <taxon>Pezizomycotina</taxon>
        <taxon>Dothideomycetes</taxon>
        <taxon>Dothideomycetidae</taxon>
        <taxon>Mycosphaerellales</taxon>
        <taxon>Dissoconiaceae</taxon>
        <taxon>Dissoconium</taxon>
    </lineage>
</organism>